<gene>
    <name evidence="1" type="ORF">D1224_11465</name>
</gene>
<evidence type="ECO:0000313" key="1">
    <source>
        <dbReference type="EMBL" id="RIJ22173.1"/>
    </source>
</evidence>
<organism evidence="1 2">
    <name type="scientific">Henriciella barbarensis</name>
    <dbReference type="NCBI Taxonomy" id="86342"/>
    <lineage>
        <taxon>Bacteria</taxon>
        <taxon>Pseudomonadati</taxon>
        <taxon>Pseudomonadota</taxon>
        <taxon>Alphaproteobacteria</taxon>
        <taxon>Hyphomonadales</taxon>
        <taxon>Hyphomonadaceae</taxon>
        <taxon>Henriciella</taxon>
    </lineage>
</organism>
<proteinExistence type="predicted"/>
<protein>
    <recommendedName>
        <fullName evidence="3">LRAT domain-containing protein</fullName>
    </recommendedName>
</protein>
<dbReference type="AlphaFoldDB" id="A0A399QTQ5"/>
<name>A0A399QTQ5_9PROT</name>
<comment type="caution">
    <text evidence="1">The sequence shown here is derived from an EMBL/GenBank/DDBJ whole genome shotgun (WGS) entry which is preliminary data.</text>
</comment>
<dbReference type="EMBL" id="QWGB01000007">
    <property type="protein sequence ID" value="RIJ22173.1"/>
    <property type="molecule type" value="Genomic_DNA"/>
</dbReference>
<dbReference type="Proteomes" id="UP000265431">
    <property type="component" value="Unassembled WGS sequence"/>
</dbReference>
<evidence type="ECO:0000313" key="2">
    <source>
        <dbReference type="Proteomes" id="UP000265431"/>
    </source>
</evidence>
<dbReference type="Gene3D" id="3.90.1720.10">
    <property type="entry name" value="endopeptidase domain like (from Nostoc punctiforme)"/>
    <property type="match status" value="1"/>
</dbReference>
<dbReference type="RefSeq" id="WP_119380092.1">
    <property type="nucleotide sequence ID" value="NZ_QWGB01000007.1"/>
</dbReference>
<dbReference type="OrthoDB" id="7619420at2"/>
<keyword evidence="2" id="KW-1185">Reference proteome</keyword>
<sequence>MNDKTDFRPGDVVSVRFGGVLRHYGVVGWDGRIISNTRRHDGVVTQSIKDFAEGREIRNHGRSASACDFTAIDRASRRIGHDYHLTGSNCVHFVRGAHGRKPTVTQIARGTFEAFRDMVGSKRRRW</sequence>
<evidence type="ECO:0008006" key="3">
    <source>
        <dbReference type="Google" id="ProtNLM"/>
    </source>
</evidence>
<accession>A0A399QTQ5</accession>
<reference evidence="1 2" key="1">
    <citation type="submission" date="2018-08" db="EMBL/GenBank/DDBJ databases">
        <title>Henriciella mobilis sp. nov., isolated from seawater.</title>
        <authorList>
            <person name="Cheng H."/>
            <person name="Wu Y.-H."/>
            <person name="Xu X.-W."/>
            <person name="Guo L.-L."/>
        </authorList>
    </citation>
    <scope>NUCLEOTIDE SEQUENCE [LARGE SCALE GENOMIC DNA]</scope>
    <source>
        <strain evidence="1 2">CCUG66934</strain>
    </source>
</reference>